<dbReference type="InterPro" id="IPR033734">
    <property type="entry name" value="Jacalin-like_lectin_dom_plant"/>
</dbReference>
<dbReference type="PROSITE" id="PS00108">
    <property type="entry name" value="PROTEIN_KINASE_ST"/>
    <property type="match status" value="1"/>
</dbReference>
<keyword evidence="1" id="KW-0808">Transferase</keyword>
<evidence type="ECO:0000313" key="9">
    <source>
        <dbReference type="EMBL" id="KAK1614147.1"/>
    </source>
</evidence>
<dbReference type="PROSITE" id="PS51752">
    <property type="entry name" value="JACALIN_LECTIN"/>
    <property type="match status" value="2"/>
</dbReference>
<dbReference type="PROSITE" id="PS50011">
    <property type="entry name" value="PROTEIN_KINASE_DOM"/>
    <property type="match status" value="1"/>
</dbReference>
<dbReference type="PANTHER" id="PTHR45707:SF46">
    <property type="entry name" value="PROTEIN KINASE DOMAIN-CONTAINING PROTEIN"/>
    <property type="match status" value="1"/>
</dbReference>
<dbReference type="GO" id="GO:0005524">
    <property type="term" value="F:ATP binding"/>
    <property type="evidence" value="ECO:0007669"/>
    <property type="project" value="UniProtKB-UniRule"/>
</dbReference>
<dbReference type="Proteomes" id="UP001231189">
    <property type="component" value="Unassembled WGS sequence"/>
</dbReference>
<evidence type="ECO:0008006" key="11">
    <source>
        <dbReference type="Google" id="ProtNLM"/>
    </source>
</evidence>
<dbReference type="Gene3D" id="1.10.510.10">
    <property type="entry name" value="Transferase(Phosphotransferase) domain 1"/>
    <property type="match status" value="1"/>
</dbReference>
<feature type="domain" description="Jacalin-type lectin" evidence="8">
    <location>
        <begin position="507"/>
        <end position="653"/>
    </location>
</feature>
<keyword evidence="3 6" id="KW-0547">Nucleotide-binding</keyword>
<keyword evidence="4" id="KW-0418">Kinase</keyword>
<reference evidence="9" key="1">
    <citation type="submission" date="2023-07" db="EMBL/GenBank/DDBJ databases">
        <title>A chromosome-level genome assembly of Lolium multiflorum.</title>
        <authorList>
            <person name="Chen Y."/>
            <person name="Copetti D."/>
            <person name="Kolliker R."/>
            <person name="Studer B."/>
        </authorList>
    </citation>
    <scope>NUCLEOTIDE SEQUENCE</scope>
    <source>
        <strain evidence="9">02402/16</strain>
        <tissue evidence="9">Leaf</tissue>
    </source>
</reference>
<evidence type="ECO:0000256" key="1">
    <source>
        <dbReference type="ARBA" id="ARBA00022679"/>
    </source>
</evidence>
<dbReference type="GO" id="GO:0030246">
    <property type="term" value="F:carbohydrate binding"/>
    <property type="evidence" value="ECO:0007669"/>
    <property type="project" value="UniProtKB-KW"/>
</dbReference>
<keyword evidence="2" id="KW-0430">Lectin</keyword>
<evidence type="ECO:0000256" key="3">
    <source>
        <dbReference type="ARBA" id="ARBA00022741"/>
    </source>
</evidence>
<dbReference type="SMART" id="SM00220">
    <property type="entry name" value="S_TKc"/>
    <property type="match status" value="1"/>
</dbReference>
<comment type="caution">
    <text evidence="9">The sequence shown here is derived from an EMBL/GenBank/DDBJ whole genome shotgun (WGS) entry which is preliminary data.</text>
</comment>
<sequence length="656" mass="72149">MESSNSSSTTPAAIPYHLLEEITKGFSEMLGCGGYGEVFKGIHNGEDIAVKKLYYQPGLDNEPFRNEFQNLMRVRHQNIVRLVGYCYEIKYTHLDHNGETVFGKWVHRALCFEYLHGSLDKHLYEESGGHDWPTRYKIIKGTCEGLNYLHGGMGKPMFHLDLKPANILLDRNMTPKIADFGLSRLFGGTSTHITDACKGTIAYMPPEYISKKQISNKYDVFSLGVIIVQIMAGPQGYADYGNISSPQEFIDLVHKKWSERIVDTSKYVEESRDQVKRCIEIALKCVEPEKKNRPTIAGIIDDLEQTETTNGPWGGDAGWSHDTEVLPQRLLSVTIWCGDVIDALTFTYSDVNGKKHISGPWGGPGGVVHTIQLGPSEYLTEVSGTTGSFGQDADVVKSLVLVTNSSRYGPFGKGEGNRFQASMRGSRSISGFFARAGMYVYAIGVYTKHNRSIAETATTNDGNEEVNLDLQVEREHDHEDDAVLKLTPSSFYPLSDFFVRDLVPEVVARIGPWGGNGGTPKDVEMTPHRLESLTVCSGDVINSLTFTYSDLSGRKHTVGPWGGDGGTAYTIQLGPTAFLDGIFGTFGPYGTSSKVITSLQFVTNQAKHETLGQGGGTKFNAGNRFMLGETGSIVGFFGSGGSYVETLGVYIRKYSY</sequence>
<organism evidence="9 10">
    <name type="scientific">Lolium multiflorum</name>
    <name type="common">Italian ryegrass</name>
    <name type="synonym">Lolium perenne subsp. multiflorum</name>
    <dbReference type="NCBI Taxonomy" id="4521"/>
    <lineage>
        <taxon>Eukaryota</taxon>
        <taxon>Viridiplantae</taxon>
        <taxon>Streptophyta</taxon>
        <taxon>Embryophyta</taxon>
        <taxon>Tracheophyta</taxon>
        <taxon>Spermatophyta</taxon>
        <taxon>Magnoliopsida</taxon>
        <taxon>Liliopsida</taxon>
        <taxon>Poales</taxon>
        <taxon>Poaceae</taxon>
        <taxon>BOP clade</taxon>
        <taxon>Pooideae</taxon>
        <taxon>Poodae</taxon>
        <taxon>Poeae</taxon>
        <taxon>Poeae Chloroplast Group 2 (Poeae type)</taxon>
        <taxon>Loliodinae</taxon>
        <taxon>Loliinae</taxon>
        <taxon>Lolium</taxon>
    </lineage>
</organism>
<dbReference type="InterPro" id="IPR008271">
    <property type="entry name" value="Ser/Thr_kinase_AS"/>
</dbReference>
<feature type="domain" description="Jacalin-type lectin" evidence="8">
    <location>
        <begin position="307"/>
        <end position="449"/>
    </location>
</feature>
<accession>A0AAD8VND2</accession>
<keyword evidence="5 6" id="KW-0067">ATP-binding</keyword>
<dbReference type="AlphaFoldDB" id="A0AAD8VND2"/>
<dbReference type="InterPro" id="IPR011009">
    <property type="entry name" value="Kinase-like_dom_sf"/>
</dbReference>
<evidence type="ECO:0000256" key="6">
    <source>
        <dbReference type="PROSITE-ProRule" id="PRU10141"/>
    </source>
</evidence>
<dbReference type="Pfam" id="PF00069">
    <property type="entry name" value="Pkinase"/>
    <property type="match status" value="1"/>
</dbReference>
<dbReference type="InterPro" id="IPR000719">
    <property type="entry name" value="Prot_kinase_dom"/>
</dbReference>
<dbReference type="InterPro" id="IPR036404">
    <property type="entry name" value="Jacalin-like_lectin_dom_sf"/>
</dbReference>
<evidence type="ECO:0000256" key="4">
    <source>
        <dbReference type="ARBA" id="ARBA00022777"/>
    </source>
</evidence>
<name>A0AAD8VND2_LOLMU</name>
<feature type="binding site" evidence="6">
    <location>
        <position position="52"/>
    </location>
    <ligand>
        <name>ATP</name>
        <dbReference type="ChEBI" id="CHEBI:30616"/>
    </ligand>
</feature>
<feature type="domain" description="Protein kinase" evidence="7">
    <location>
        <begin position="24"/>
        <end position="314"/>
    </location>
</feature>
<dbReference type="Pfam" id="PF01419">
    <property type="entry name" value="Jacalin"/>
    <property type="match status" value="2"/>
</dbReference>
<dbReference type="PROSITE" id="PS00107">
    <property type="entry name" value="PROTEIN_KINASE_ATP"/>
    <property type="match status" value="1"/>
</dbReference>
<dbReference type="InterPro" id="IPR001229">
    <property type="entry name" value="Jacalin-like_lectin_dom"/>
</dbReference>
<keyword evidence="10" id="KW-1185">Reference proteome</keyword>
<dbReference type="CDD" id="cd09612">
    <property type="entry name" value="Jacalin"/>
    <property type="match status" value="2"/>
</dbReference>
<evidence type="ECO:0000259" key="8">
    <source>
        <dbReference type="PROSITE" id="PS51752"/>
    </source>
</evidence>
<dbReference type="GO" id="GO:0004672">
    <property type="term" value="F:protein kinase activity"/>
    <property type="evidence" value="ECO:0007669"/>
    <property type="project" value="InterPro"/>
</dbReference>
<protein>
    <recommendedName>
        <fullName evidence="11">Jacalin-like lectin domain-containing protein</fullName>
    </recommendedName>
</protein>
<dbReference type="EMBL" id="JAUUTY010000006">
    <property type="protein sequence ID" value="KAK1614147.1"/>
    <property type="molecule type" value="Genomic_DNA"/>
</dbReference>
<dbReference type="FunFam" id="1.10.510.10:FF:000625">
    <property type="entry name" value="Cysteine-rich receptor-like protein kinase 6"/>
    <property type="match status" value="1"/>
</dbReference>
<dbReference type="Gene3D" id="2.100.10.30">
    <property type="entry name" value="Jacalin-like lectin domain"/>
    <property type="match status" value="2"/>
</dbReference>
<evidence type="ECO:0000259" key="7">
    <source>
        <dbReference type="PROSITE" id="PS50011"/>
    </source>
</evidence>
<dbReference type="SUPFAM" id="SSF51101">
    <property type="entry name" value="Mannose-binding lectins"/>
    <property type="match status" value="2"/>
</dbReference>
<evidence type="ECO:0000313" key="10">
    <source>
        <dbReference type="Proteomes" id="UP001231189"/>
    </source>
</evidence>
<dbReference type="SUPFAM" id="SSF56112">
    <property type="entry name" value="Protein kinase-like (PK-like)"/>
    <property type="match status" value="1"/>
</dbReference>
<dbReference type="PANTHER" id="PTHR45707">
    <property type="entry name" value="C2 CALCIUM/LIPID-BINDING PLANT PHOSPHORIBOSYLTRANSFERASE FAMILY PROTEIN"/>
    <property type="match status" value="1"/>
</dbReference>
<evidence type="ECO:0000256" key="2">
    <source>
        <dbReference type="ARBA" id="ARBA00022734"/>
    </source>
</evidence>
<dbReference type="Gene3D" id="3.30.200.20">
    <property type="entry name" value="Phosphorylase Kinase, domain 1"/>
    <property type="match status" value="1"/>
</dbReference>
<evidence type="ECO:0000256" key="5">
    <source>
        <dbReference type="ARBA" id="ARBA00022840"/>
    </source>
</evidence>
<dbReference type="SMART" id="SM00915">
    <property type="entry name" value="Jacalin"/>
    <property type="match status" value="2"/>
</dbReference>
<gene>
    <name evidence="9" type="ORF">QYE76_019664</name>
</gene>
<proteinExistence type="predicted"/>
<dbReference type="InterPro" id="IPR017441">
    <property type="entry name" value="Protein_kinase_ATP_BS"/>
</dbReference>